<evidence type="ECO:0000313" key="9">
    <source>
        <dbReference type="Proteomes" id="UP000066124"/>
    </source>
</evidence>
<feature type="transmembrane region" description="Helical" evidence="6">
    <location>
        <begin position="263"/>
        <end position="284"/>
    </location>
</feature>
<protein>
    <submittedName>
        <fullName evidence="8">RND transporter</fullName>
    </submittedName>
</protein>
<dbReference type="InterPro" id="IPR001036">
    <property type="entry name" value="Acrflvin-R"/>
</dbReference>
<dbReference type="Pfam" id="PF03176">
    <property type="entry name" value="MMPL"/>
    <property type="match status" value="2"/>
</dbReference>
<feature type="domain" description="SSD" evidence="7">
    <location>
        <begin position="264"/>
        <end position="389"/>
    </location>
</feature>
<dbReference type="Proteomes" id="UP000066124">
    <property type="component" value="Chromosome"/>
</dbReference>
<evidence type="ECO:0000259" key="7">
    <source>
        <dbReference type="PROSITE" id="PS50156"/>
    </source>
</evidence>
<dbReference type="InterPro" id="IPR050545">
    <property type="entry name" value="Mycobact_MmpL"/>
</dbReference>
<proteinExistence type="predicted"/>
<dbReference type="InterPro" id="IPR004869">
    <property type="entry name" value="MMPL_dom"/>
</dbReference>
<feature type="transmembrane region" description="Helical" evidence="6">
    <location>
        <begin position="431"/>
        <end position="449"/>
    </location>
</feature>
<dbReference type="GO" id="GO:0022857">
    <property type="term" value="F:transmembrane transporter activity"/>
    <property type="evidence" value="ECO:0007669"/>
    <property type="project" value="InterPro"/>
</dbReference>
<feature type="transmembrane region" description="Helical" evidence="6">
    <location>
        <begin position="331"/>
        <end position="352"/>
    </location>
</feature>
<evidence type="ECO:0000256" key="6">
    <source>
        <dbReference type="SAM" id="Phobius"/>
    </source>
</evidence>
<dbReference type="GO" id="GO:0005886">
    <property type="term" value="C:plasma membrane"/>
    <property type="evidence" value="ECO:0007669"/>
    <property type="project" value="UniProtKB-SubCell"/>
</dbReference>
<accession>A0A0K1IW77</accession>
<dbReference type="AlphaFoldDB" id="A0A0K1IW77"/>
<keyword evidence="3 6" id="KW-0812">Transmembrane</keyword>
<reference evidence="9" key="1">
    <citation type="journal article" date="2015" name="J. Biotechnol.">
        <title>Complete genome sequence of Haloferax gibbonsii strain ARA6, a potential producer of polyhydroxyalkanoates and halocins isolated from Araruama, Rio de Janeiro, Brasil.</title>
        <authorList>
            <person name="Pinto L.H."/>
            <person name="D'Alincourt Carvalho-Assef A.P."/>
            <person name="Vieira R.P."/>
            <person name="Clementino M.M."/>
            <person name="Albano R.M."/>
        </authorList>
    </citation>
    <scope>NUCLEOTIDE SEQUENCE [LARGE SCALE GENOMIC DNA]</scope>
    <source>
        <strain evidence="9">ARA6</strain>
    </source>
</reference>
<dbReference type="PATRIC" id="fig|35746.4.peg.3008"/>
<feature type="transmembrane region" description="Helical" evidence="6">
    <location>
        <begin position="291"/>
        <end position="311"/>
    </location>
</feature>
<feature type="transmembrane region" description="Helical" evidence="6">
    <location>
        <begin position="702"/>
        <end position="722"/>
    </location>
</feature>
<keyword evidence="5 6" id="KW-0472">Membrane</keyword>
<dbReference type="GeneID" id="25247078"/>
<keyword evidence="4 6" id="KW-1133">Transmembrane helix</keyword>
<keyword evidence="2" id="KW-1003">Cell membrane</keyword>
<feature type="transmembrane region" description="Helical" evidence="6">
    <location>
        <begin position="678"/>
        <end position="696"/>
    </location>
</feature>
<name>A0A0K1IW77_HALGI</name>
<feature type="transmembrane region" description="Helical" evidence="6">
    <location>
        <begin position="364"/>
        <end position="386"/>
    </location>
</feature>
<feature type="transmembrane region" description="Helical" evidence="6">
    <location>
        <begin position="20"/>
        <end position="40"/>
    </location>
</feature>
<dbReference type="SUPFAM" id="SSF82866">
    <property type="entry name" value="Multidrug efflux transporter AcrB transmembrane domain"/>
    <property type="match status" value="2"/>
</dbReference>
<evidence type="ECO:0000256" key="3">
    <source>
        <dbReference type="ARBA" id="ARBA00022692"/>
    </source>
</evidence>
<dbReference type="Gene3D" id="1.20.1640.10">
    <property type="entry name" value="Multidrug efflux transporter AcrB transmembrane domain"/>
    <property type="match status" value="2"/>
</dbReference>
<feature type="transmembrane region" description="Helical" evidence="6">
    <location>
        <begin position="238"/>
        <end position="257"/>
    </location>
</feature>
<feature type="domain" description="SSD" evidence="7">
    <location>
        <begin position="646"/>
        <end position="808"/>
    </location>
</feature>
<dbReference type="PRINTS" id="PR00702">
    <property type="entry name" value="ACRIFLAVINRP"/>
</dbReference>
<evidence type="ECO:0000313" key="8">
    <source>
        <dbReference type="EMBL" id="AKU08787.1"/>
    </source>
</evidence>
<sequence length="825" mass="87685">MIDYEVYVDRLGGFIVENPGRVVALFFVLTLVFGAGLGNISTDSGTSQFTEDSPAQEALDDVNREFSPAFETSSGSTQLIQRDDNVLSKPAMLDMLRLQERILSRPDLRATSASSVASTVAQTLDPSATTIDEQIGALESASPSEVRAAAKQATASPQVSSLLSDDFNRQSVEASSTIGVVSHEVPGLSSSAGTSGTSPMTGIQEEIQTMTSVSNSDIRVFGSGIISGELGNVIADSLLLVVPAAVLLIFGFLVVAYRDPIDLLLGVVSLVIAVVWTFGFMGLAGIAFSQMLIAVPPLLLAVGIDFGLHAVNRYREERVKDISPVPSMRTTIKQLSVAFFIVTGTTVLGFLANATSDLAPIRDFGLVAAVGIIFTFLVFGVFLPAAKLYADELREKYNVPEFASDPLGSEGGMLARVLSGGVVVGRKAPRAFLVVILLTTVVAGAYGTGVDTTFSQEDFLPPEDQPAYLQQLPEPFKPGVYTVTKDLNYLEDNFESTQGDSVTIYVEGQLRQDSSLEMIHRNGEDPPESFVTDDRRAEATSIVTVIQSYAEQDPEFAALVARNDADGNGVPDDNLETIYDELLSSPVSNQASSYITEDYRQTRIVYTVEGDATQDEIVADGKLVAERLRMDATATGSTVVFKGVSDTILLSAIESLTVALAATALFLVVIYQLLEGQWTLGVVNLVPIVVSIALLAGTMRYLGIPLNALTATILSIAIGLGIDYSAHVVHRFADEYNAEGHDLDEALRLTVGGTGGALTGSMLTTTTGLGVLAIAITPVLGQFGVVTALSIFYSYLTALLVTPSAIVLWEQWTQQDTATAAPTSP</sequence>
<evidence type="ECO:0000256" key="5">
    <source>
        <dbReference type="ARBA" id="ARBA00023136"/>
    </source>
</evidence>
<feature type="transmembrane region" description="Helical" evidence="6">
    <location>
        <begin position="648"/>
        <end position="671"/>
    </location>
</feature>
<evidence type="ECO:0000256" key="4">
    <source>
        <dbReference type="ARBA" id="ARBA00022989"/>
    </source>
</evidence>
<dbReference type="RefSeq" id="WP_050459782.1">
    <property type="nucleotide sequence ID" value="NZ_CP011947.1"/>
</dbReference>
<organism evidence="8 9">
    <name type="scientific">Haloferax gibbonsii</name>
    <dbReference type="NCBI Taxonomy" id="35746"/>
    <lineage>
        <taxon>Archaea</taxon>
        <taxon>Methanobacteriati</taxon>
        <taxon>Methanobacteriota</taxon>
        <taxon>Stenosarchaea group</taxon>
        <taxon>Halobacteria</taxon>
        <taxon>Halobacteriales</taxon>
        <taxon>Haloferacaceae</taxon>
        <taxon>Haloferax</taxon>
    </lineage>
</organism>
<dbReference type="InterPro" id="IPR000731">
    <property type="entry name" value="SSD"/>
</dbReference>
<dbReference type="PROSITE" id="PS50156">
    <property type="entry name" value="SSD"/>
    <property type="match status" value="2"/>
</dbReference>
<dbReference type="KEGG" id="hgi:ABY42_13960"/>
<evidence type="ECO:0000256" key="1">
    <source>
        <dbReference type="ARBA" id="ARBA00004651"/>
    </source>
</evidence>
<comment type="subcellular location">
    <subcellularLocation>
        <location evidence="1">Cell membrane</location>
        <topology evidence="1">Multi-pass membrane protein</topology>
    </subcellularLocation>
</comment>
<dbReference type="PANTHER" id="PTHR33406:SF13">
    <property type="entry name" value="MEMBRANE PROTEIN YDFJ"/>
    <property type="match status" value="1"/>
</dbReference>
<evidence type="ECO:0000256" key="2">
    <source>
        <dbReference type="ARBA" id="ARBA00022475"/>
    </source>
</evidence>
<gene>
    <name evidence="8" type="ORF">ABY42_13960</name>
</gene>
<dbReference type="EMBL" id="CP011947">
    <property type="protein sequence ID" value="AKU08787.1"/>
    <property type="molecule type" value="Genomic_DNA"/>
</dbReference>
<dbReference type="PANTHER" id="PTHR33406">
    <property type="entry name" value="MEMBRANE PROTEIN MJ1562-RELATED"/>
    <property type="match status" value="1"/>
</dbReference>